<dbReference type="CDD" id="cd12810">
    <property type="entry name" value="Esterase_713_like-3"/>
    <property type="match status" value="1"/>
</dbReference>
<evidence type="ECO:0000259" key="1">
    <source>
        <dbReference type="Pfam" id="PF12697"/>
    </source>
</evidence>
<dbReference type="SUPFAM" id="SSF53474">
    <property type="entry name" value="alpha/beta-Hydrolases"/>
    <property type="match status" value="1"/>
</dbReference>
<dbReference type="PANTHER" id="PTHR43194:SF4">
    <property type="entry name" value="AB HYDROLASE-1 DOMAIN-CONTAINING PROTEIN"/>
    <property type="match status" value="1"/>
</dbReference>
<dbReference type="RefSeq" id="WP_006984320.1">
    <property type="nucleotide sequence ID" value="NZ_JH417888.1"/>
</dbReference>
<comment type="caution">
    <text evidence="2">The sequence shown here is derived from an EMBL/GenBank/DDBJ whole genome shotgun (WGS) entry which is preliminary data.</text>
</comment>
<dbReference type="EMBL" id="AGCM01000017">
    <property type="protein sequence ID" value="EHM55911.1"/>
    <property type="molecule type" value="Genomic_DNA"/>
</dbReference>
<dbReference type="InterPro" id="IPR000073">
    <property type="entry name" value="AB_hydrolase_1"/>
</dbReference>
<dbReference type="InterPro" id="IPR050228">
    <property type="entry name" value="Carboxylesterase_BioH"/>
</dbReference>
<dbReference type="Gene3D" id="3.40.50.1820">
    <property type="entry name" value="alpha/beta hydrolase"/>
    <property type="match status" value="1"/>
</dbReference>
<dbReference type="PANTHER" id="PTHR43194">
    <property type="entry name" value="HYDROLASE ALPHA/BETA FOLD FAMILY"/>
    <property type="match status" value="1"/>
</dbReference>
<organism evidence="2 3">
    <name type="scientific">Cardiobacterium valvarum F0432</name>
    <dbReference type="NCBI Taxonomy" id="797473"/>
    <lineage>
        <taxon>Bacteria</taxon>
        <taxon>Pseudomonadati</taxon>
        <taxon>Pseudomonadota</taxon>
        <taxon>Gammaproteobacteria</taxon>
        <taxon>Cardiobacteriales</taxon>
        <taxon>Cardiobacteriaceae</taxon>
        <taxon>Cardiobacterium</taxon>
    </lineage>
</organism>
<evidence type="ECO:0000313" key="2">
    <source>
        <dbReference type="EMBL" id="EHM55911.1"/>
    </source>
</evidence>
<sequence length="336" mass="36843">MTKQPLTLAEQGSFFVGGTVIQADGTYSTENPMSHAGQTFHGDHAYVSYQIPVNARRLPLVFLHGAGQSGKTWESTPDGREGFGTLFLRRGFATYLLDQPRRGRAGNSTIADNAPVLPNDQFWFENFRMGIFPNLFADGQFPKDAASLNQFLRQITPNTGAYDLDVVSDAVAAVFDRIGEGVLITHSQGGGPGWQTVLKNPEKVKAVVSYEPGTEFVFPENDMPSVATPANDAANISLSQPISAERFALLTQMPIVIYYGDYISADNPHWASQRWIERIHMAQAFADCVNRHGGDASVVRLPDIGIRGNSHFAFAEANNVEIADVLENWLHEKGLD</sequence>
<protein>
    <recommendedName>
        <fullName evidence="1">AB hydrolase-1 domain-containing protein</fullName>
    </recommendedName>
</protein>
<feature type="domain" description="AB hydrolase-1" evidence="1">
    <location>
        <begin position="60"/>
        <end position="276"/>
    </location>
</feature>
<dbReference type="STRING" id="797473.HMPREF9080_00293"/>
<name>G9ZC16_9GAMM</name>
<accession>G9ZC16</accession>
<dbReference type="PATRIC" id="fig|797473.3.peg.243"/>
<dbReference type="AlphaFoldDB" id="G9ZC16"/>
<gene>
    <name evidence="2" type="ORF">HMPREF9080_00293</name>
</gene>
<dbReference type="Pfam" id="PF12697">
    <property type="entry name" value="Abhydrolase_6"/>
    <property type="match status" value="1"/>
</dbReference>
<evidence type="ECO:0000313" key="3">
    <source>
        <dbReference type="Proteomes" id="UP000004750"/>
    </source>
</evidence>
<dbReference type="InterPro" id="IPR029058">
    <property type="entry name" value="AB_hydrolase_fold"/>
</dbReference>
<dbReference type="HOGENOM" id="CLU_038297_2_0_6"/>
<reference evidence="2 3" key="1">
    <citation type="submission" date="2011-08" db="EMBL/GenBank/DDBJ databases">
        <authorList>
            <person name="Weinstock G."/>
            <person name="Sodergren E."/>
            <person name="Clifton S."/>
            <person name="Fulton L."/>
            <person name="Fulton B."/>
            <person name="Courtney L."/>
            <person name="Fronick C."/>
            <person name="Harrison M."/>
            <person name="Strong C."/>
            <person name="Farmer C."/>
            <person name="Delahaunty K."/>
            <person name="Markovic C."/>
            <person name="Hall O."/>
            <person name="Minx P."/>
            <person name="Tomlinson C."/>
            <person name="Mitreva M."/>
            <person name="Hou S."/>
            <person name="Chen J."/>
            <person name="Wollam A."/>
            <person name="Pepin K.H."/>
            <person name="Johnson M."/>
            <person name="Bhonagiri V."/>
            <person name="Zhang X."/>
            <person name="Suruliraj S."/>
            <person name="Warren W."/>
            <person name="Chinwalla A."/>
            <person name="Mardis E.R."/>
            <person name="Wilson R.K."/>
        </authorList>
    </citation>
    <scope>NUCLEOTIDE SEQUENCE [LARGE SCALE GENOMIC DNA]</scope>
    <source>
        <strain evidence="2 3">F0432</strain>
    </source>
</reference>
<dbReference type="Proteomes" id="UP000004750">
    <property type="component" value="Unassembled WGS sequence"/>
</dbReference>
<proteinExistence type="predicted"/>